<protein>
    <submittedName>
        <fullName evidence="9">Iron complex transport system permease protein</fullName>
    </submittedName>
</protein>
<name>A0A927R9E5_9ACTN</name>
<dbReference type="Gene3D" id="1.10.3470.10">
    <property type="entry name" value="ABC transporter involved in vitamin B12 uptake, BtuC"/>
    <property type="match status" value="1"/>
</dbReference>
<feature type="transmembrane region" description="Helical" evidence="8">
    <location>
        <begin position="282"/>
        <end position="300"/>
    </location>
</feature>
<keyword evidence="6 8" id="KW-1133">Transmembrane helix</keyword>
<keyword evidence="5 8" id="KW-0812">Transmembrane</keyword>
<dbReference type="GO" id="GO:0022857">
    <property type="term" value="F:transmembrane transporter activity"/>
    <property type="evidence" value="ECO:0007669"/>
    <property type="project" value="InterPro"/>
</dbReference>
<accession>A0A927R9E5</accession>
<evidence type="ECO:0000313" key="9">
    <source>
        <dbReference type="EMBL" id="MBE1603900.1"/>
    </source>
</evidence>
<gene>
    <name evidence="9" type="ORF">HEB94_000748</name>
</gene>
<feature type="transmembrane region" description="Helical" evidence="8">
    <location>
        <begin position="89"/>
        <end position="108"/>
    </location>
</feature>
<dbReference type="PANTHER" id="PTHR30472">
    <property type="entry name" value="FERRIC ENTEROBACTIN TRANSPORT SYSTEM PERMEASE PROTEIN"/>
    <property type="match status" value="1"/>
</dbReference>
<dbReference type="AlphaFoldDB" id="A0A927R9E5"/>
<evidence type="ECO:0000256" key="2">
    <source>
        <dbReference type="ARBA" id="ARBA00007935"/>
    </source>
</evidence>
<dbReference type="GO" id="GO:0005886">
    <property type="term" value="C:plasma membrane"/>
    <property type="evidence" value="ECO:0007669"/>
    <property type="project" value="UniProtKB-SubCell"/>
</dbReference>
<reference evidence="9" key="1">
    <citation type="submission" date="2020-10" db="EMBL/GenBank/DDBJ databases">
        <title>Sequencing the genomes of 1000 actinobacteria strains.</title>
        <authorList>
            <person name="Klenk H.-P."/>
        </authorList>
    </citation>
    <scope>NUCLEOTIDE SEQUENCE</scope>
    <source>
        <strain evidence="9">DSM 45354</strain>
    </source>
</reference>
<evidence type="ECO:0000256" key="6">
    <source>
        <dbReference type="ARBA" id="ARBA00022989"/>
    </source>
</evidence>
<dbReference type="EMBL" id="JADBEM010000001">
    <property type="protein sequence ID" value="MBE1603900.1"/>
    <property type="molecule type" value="Genomic_DNA"/>
</dbReference>
<evidence type="ECO:0000256" key="8">
    <source>
        <dbReference type="SAM" id="Phobius"/>
    </source>
</evidence>
<feature type="transmembrane region" description="Helical" evidence="8">
    <location>
        <begin position="181"/>
        <end position="210"/>
    </location>
</feature>
<feature type="transmembrane region" description="Helical" evidence="8">
    <location>
        <begin position="114"/>
        <end position="137"/>
    </location>
</feature>
<keyword evidence="3" id="KW-0813">Transport</keyword>
<keyword evidence="4" id="KW-1003">Cell membrane</keyword>
<proteinExistence type="inferred from homology"/>
<evidence type="ECO:0000256" key="4">
    <source>
        <dbReference type="ARBA" id="ARBA00022475"/>
    </source>
</evidence>
<sequence>MSALSIVLVLAIAVATAYGTVTIEVSTVARVIGHQIFGSVVTPDFTPIDEQIIWRLRLPEVLLAAVIGAGLSVVGATLQAVVRNPLADPYLLGVSSGAGFMAAMVITLGSATVAGLSASGAAFVGALLSTVLVLAIAAGPGGRFAPVRVVLAGVTLSFFFLGLTNYLIFHSSDPNAATAVLFWLLGSLTGASWPTLWLPAVVVALGTVYLQAQGRSLNAVVVGEETALSAGIDVRAFRLRMLVVTSLITGVMVAAAGGIAFVGLVVPHVVRLLVGPDHRRGLPVSALAGAIFVVLVDLMCRVAVSPNVLPLGIVTSLVGAPFFLWLLRRSRTGAMAG</sequence>
<organism evidence="9 10">
    <name type="scientific">Actinopolymorpha pittospori</name>
    <dbReference type="NCBI Taxonomy" id="648752"/>
    <lineage>
        <taxon>Bacteria</taxon>
        <taxon>Bacillati</taxon>
        <taxon>Actinomycetota</taxon>
        <taxon>Actinomycetes</taxon>
        <taxon>Propionibacteriales</taxon>
        <taxon>Actinopolymorphaceae</taxon>
        <taxon>Actinopolymorpha</taxon>
    </lineage>
</organism>
<feature type="transmembrane region" description="Helical" evidence="8">
    <location>
        <begin position="242"/>
        <end position="270"/>
    </location>
</feature>
<dbReference type="Pfam" id="PF01032">
    <property type="entry name" value="FecCD"/>
    <property type="match status" value="1"/>
</dbReference>
<feature type="transmembrane region" description="Helical" evidence="8">
    <location>
        <begin position="61"/>
        <end position="82"/>
    </location>
</feature>
<evidence type="ECO:0000256" key="3">
    <source>
        <dbReference type="ARBA" id="ARBA00022448"/>
    </source>
</evidence>
<comment type="similarity">
    <text evidence="2">Belongs to the binding-protein-dependent transport system permease family. FecCD subfamily.</text>
</comment>
<dbReference type="InterPro" id="IPR037294">
    <property type="entry name" value="ABC_BtuC-like"/>
</dbReference>
<evidence type="ECO:0000256" key="7">
    <source>
        <dbReference type="ARBA" id="ARBA00023136"/>
    </source>
</evidence>
<keyword evidence="10" id="KW-1185">Reference proteome</keyword>
<dbReference type="FunFam" id="1.10.3470.10:FF:000001">
    <property type="entry name" value="Vitamin B12 ABC transporter permease BtuC"/>
    <property type="match status" value="1"/>
</dbReference>
<feature type="transmembrane region" description="Helical" evidence="8">
    <location>
        <begin position="307"/>
        <end position="327"/>
    </location>
</feature>
<dbReference type="InterPro" id="IPR000522">
    <property type="entry name" value="ABC_transptr_permease_BtuC"/>
</dbReference>
<evidence type="ECO:0000256" key="5">
    <source>
        <dbReference type="ARBA" id="ARBA00022692"/>
    </source>
</evidence>
<comment type="subcellular location">
    <subcellularLocation>
        <location evidence="1">Cell membrane</location>
        <topology evidence="1">Multi-pass membrane protein</topology>
    </subcellularLocation>
</comment>
<feature type="transmembrane region" description="Helical" evidence="8">
    <location>
        <begin position="149"/>
        <end position="169"/>
    </location>
</feature>
<dbReference type="Proteomes" id="UP000638648">
    <property type="component" value="Unassembled WGS sequence"/>
</dbReference>
<dbReference type="RefSeq" id="WP_202896090.1">
    <property type="nucleotide sequence ID" value="NZ_BAABJL010000073.1"/>
</dbReference>
<dbReference type="SUPFAM" id="SSF81345">
    <property type="entry name" value="ABC transporter involved in vitamin B12 uptake, BtuC"/>
    <property type="match status" value="1"/>
</dbReference>
<evidence type="ECO:0000313" key="10">
    <source>
        <dbReference type="Proteomes" id="UP000638648"/>
    </source>
</evidence>
<dbReference type="GO" id="GO:0033214">
    <property type="term" value="P:siderophore-iron import into cell"/>
    <property type="evidence" value="ECO:0007669"/>
    <property type="project" value="TreeGrafter"/>
</dbReference>
<dbReference type="PANTHER" id="PTHR30472:SF67">
    <property type="entry name" value="PERMEASE OF ABC TRANSPORTER-RELATED"/>
    <property type="match status" value="1"/>
</dbReference>
<comment type="caution">
    <text evidence="9">The sequence shown here is derived from an EMBL/GenBank/DDBJ whole genome shotgun (WGS) entry which is preliminary data.</text>
</comment>
<evidence type="ECO:0000256" key="1">
    <source>
        <dbReference type="ARBA" id="ARBA00004651"/>
    </source>
</evidence>
<dbReference type="CDD" id="cd06550">
    <property type="entry name" value="TM_ABC_iron-siderophores_like"/>
    <property type="match status" value="1"/>
</dbReference>
<keyword evidence="7 8" id="KW-0472">Membrane</keyword>